<dbReference type="KEGG" id="pacr:FXN63_10855"/>
<keyword evidence="13" id="KW-1185">Reference proteome</keyword>
<evidence type="ECO:0000256" key="4">
    <source>
        <dbReference type="ARBA" id="ARBA00022679"/>
    </source>
</evidence>
<dbReference type="EMBL" id="CP043046">
    <property type="protein sequence ID" value="QEI06277.1"/>
    <property type="molecule type" value="Genomic_DNA"/>
</dbReference>
<dbReference type="SMART" id="SM00260">
    <property type="entry name" value="CheW"/>
    <property type="match status" value="1"/>
</dbReference>
<feature type="domain" description="CheW-like" evidence="10">
    <location>
        <begin position="238"/>
        <end position="380"/>
    </location>
</feature>
<evidence type="ECO:0000256" key="6">
    <source>
        <dbReference type="ARBA" id="ARBA00022777"/>
    </source>
</evidence>
<evidence type="ECO:0000313" key="12">
    <source>
        <dbReference type="EMBL" id="QEI06277.1"/>
    </source>
</evidence>
<evidence type="ECO:0000259" key="11">
    <source>
        <dbReference type="PROSITE" id="PS50894"/>
    </source>
</evidence>
<dbReference type="PROSITE" id="PS50894">
    <property type="entry name" value="HPT"/>
    <property type="match status" value="1"/>
</dbReference>
<evidence type="ECO:0000256" key="5">
    <source>
        <dbReference type="ARBA" id="ARBA00022741"/>
    </source>
</evidence>
<proteinExistence type="predicted"/>
<dbReference type="InterPro" id="IPR008207">
    <property type="entry name" value="Sig_transdc_His_kin_Hpt_dom"/>
</dbReference>
<keyword evidence="6" id="KW-0418">Kinase</keyword>
<evidence type="ECO:0000313" key="13">
    <source>
        <dbReference type="Proteomes" id="UP000325161"/>
    </source>
</evidence>
<evidence type="ECO:0000256" key="8">
    <source>
        <dbReference type="ARBA" id="ARBA00035100"/>
    </source>
</evidence>
<keyword evidence="7" id="KW-0902">Two-component regulatory system</keyword>
<dbReference type="PANTHER" id="PTHR43395">
    <property type="entry name" value="SENSOR HISTIDINE KINASE CHEA"/>
    <property type="match status" value="1"/>
</dbReference>
<dbReference type="AlphaFoldDB" id="A0A5C0B0W2"/>
<evidence type="ECO:0000256" key="1">
    <source>
        <dbReference type="ARBA" id="ARBA00000085"/>
    </source>
</evidence>
<dbReference type="GO" id="GO:0006935">
    <property type="term" value="P:chemotaxis"/>
    <property type="evidence" value="ECO:0007669"/>
    <property type="project" value="InterPro"/>
</dbReference>
<dbReference type="EC" id="2.7.13.3" evidence="2"/>
<comment type="catalytic activity">
    <reaction evidence="1">
        <text>ATP + protein L-histidine = ADP + protein N-phospho-L-histidine.</text>
        <dbReference type="EC" id="2.7.13.3"/>
    </reaction>
</comment>
<reference evidence="12 13" key="1">
    <citation type="submission" date="2019-08" db="EMBL/GenBank/DDBJ databases">
        <title>Amphibian skin-associated Pigmentiphaga: genome sequence and occurrence across geography and hosts.</title>
        <authorList>
            <person name="Bletz M.C."/>
            <person name="Bunk B."/>
            <person name="Sproeer C."/>
            <person name="Biwer P."/>
            <person name="Reiter S."/>
            <person name="Rabemananjara F.C.E."/>
            <person name="Schulz S."/>
            <person name="Overmann J."/>
            <person name="Vences M."/>
        </authorList>
    </citation>
    <scope>NUCLEOTIDE SEQUENCE [LARGE SCALE GENOMIC DNA]</scope>
    <source>
        <strain evidence="12 13">Mada1488</strain>
    </source>
</reference>
<dbReference type="InterPro" id="IPR036061">
    <property type="entry name" value="CheW-like_dom_sf"/>
</dbReference>
<dbReference type="InterPro" id="IPR002545">
    <property type="entry name" value="CheW-lke_dom"/>
</dbReference>
<dbReference type="Gene3D" id="1.20.120.160">
    <property type="entry name" value="HPT domain"/>
    <property type="match status" value="1"/>
</dbReference>
<comment type="caution">
    <text evidence="9">Lacks conserved residue(s) required for the propagation of feature annotation.</text>
</comment>
<name>A0A5C0B0W2_9BURK</name>
<dbReference type="PROSITE" id="PS50851">
    <property type="entry name" value="CHEW"/>
    <property type="match status" value="1"/>
</dbReference>
<evidence type="ECO:0000256" key="7">
    <source>
        <dbReference type="ARBA" id="ARBA00023012"/>
    </source>
</evidence>
<organism evidence="12 13">
    <name type="scientific">Pigmentiphaga aceris</name>
    <dbReference type="NCBI Taxonomy" id="1940612"/>
    <lineage>
        <taxon>Bacteria</taxon>
        <taxon>Pseudomonadati</taxon>
        <taxon>Pseudomonadota</taxon>
        <taxon>Betaproteobacteria</taxon>
        <taxon>Burkholderiales</taxon>
        <taxon>Alcaligenaceae</taxon>
        <taxon>Pigmentiphaga</taxon>
    </lineage>
</organism>
<dbReference type="Gene3D" id="2.30.30.40">
    <property type="entry name" value="SH3 Domains"/>
    <property type="match status" value="1"/>
</dbReference>
<evidence type="ECO:0000256" key="9">
    <source>
        <dbReference type="PROSITE-ProRule" id="PRU00110"/>
    </source>
</evidence>
<protein>
    <recommendedName>
        <fullName evidence="2">histidine kinase</fullName>
        <ecNumber evidence="2">2.7.13.3</ecNumber>
    </recommendedName>
</protein>
<dbReference type="Proteomes" id="UP000325161">
    <property type="component" value="Chromosome"/>
</dbReference>
<evidence type="ECO:0000256" key="3">
    <source>
        <dbReference type="ARBA" id="ARBA00022553"/>
    </source>
</evidence>
<dbReference type="GO" id="GO:0000160">
    <property type="term" value="P:phosphorelay signal transduction system"/>
    <property type="evidence" value="ECO:0007669"/>
    <property type="project" value="UniProtKB-KW"/>
</dbReference>
<gene>
    <name evidence="12" type="ORF">FXN63_10855</name>
</gene>
<keyword evidence="4" id="KW-0808">Transferase</keyword>
<accession>A0A5C0B0W2</accession>
<dbReference type="OrthoDB" id="9803176at2"/>
<dbReference type="Pfam" id="PF01584">
    <property type="entry name" value="CheW"/>
    <property type="match status" value="1"/>
</dbReference>
<feature type="domain" description="HPt" evidence="11">
    <location>
        <begin position="1"/>
        <end position="106"/>
    </location>
</feature>
<dbReference type="InterPro" id="IPR036641">
    <property type="entry name" value="HPT_dom_sf"/>
</dbReference>
<dbReference type="InterPro" id="IPR051315">
    <property type="entry name" value="Bact_Chemotaxis_CheA"/>
</dbReference>
<dbReference type="GO" id="GO:0004673">
    <property type="term" value="F:protein histidine kinase activity"/>
    <property type="evidence" value="ECO:0007669"/>
    <property type="project" value="UniProtKB-EC"/>
</dbReference>
<keyword evidence="3" id="KW-0597">Phosphoprotein</keyword>
<keyword evidence="5" id="KW-0547">Nucleotide-binding</keyword>
<dbReference type="SUPFAM" id="SSF50341">
    <property type="entry name" value="CheW-like"/>
    <property type="match status" value="1"/>
</dbReference>
<comment type="function">
    <text evidence="8">Involved in the transmission of sensory signals from the chemoreceptors to the flagellar motors. CheA is autophosphorylated; it can transfer its phosphate group to either CheB or CheY.</text>
</comment>
<dbReference type="SUPFAM" id="SSF47226">
    <property type="entry name" value="Histidine-containing phosphotransfer domain, HPT domain"/>
    <property type="match status" value="1"/>
</dbReference>
<evidence type="ECO:0000256" key="2">
    <source>
        <dbReference type="ARBA" id="ARBA00012438"/>
    </source>
</evidence>
<evidence type="ECO:0000259" key="10">
    <source>
        <dbReference type="PROSITE" id="PS50851"/>
    </source>
</evidence>
<dbReference type="PANTHER" id="PTHR43395:SF10">
    <property type="entry name" value="CHEMOTAXIS PROTEIN CHEA"/>
    <property type="match status" value="1"/>
</dbReference>
<sequence>MNIERRRPRSMTDSRQLLDDMEAALLDVDTGSPTNVPTATRGAILKIVRDIKDAAGVLSHHHVVSFVQVVEGVLNYVHQGGIPLTERLVALLLECGDHIRRLMNAGSIGQPQTADPGNDLIEQLRLYLKYSHGQYPVRPPGLRQWHITFDCGRDMLRHGTDPLSILHYLNTLGTIERVVTVADAVPVLDEFDPRSCYLGFALTFSSLAGLAIIEAAFESTDHESLRIVGAPEPLISAPSSHLRIRQARRPATTIDGFQVSVGDTVFVVPMDAIYECVMFTGSTSASYVAHRGQVLPVLRLRDYFGITGAADARENLVIIKRAGQRFGVVVDALLGDAQTQLRPTPTLFAATPAVAALSILGSGDVALVLDLDVLAAATRQVRSRTRAFPH</sequence>